<evidence type="ECO:0000313" key="2">
    <source>
        <dbReference type="EMBL" id="VDN30652.1"/>
    </source>
</evidence>
<dbReference type="OrthoDB" id="2320933at2759"/>
<dbReference type="InterPro" id="IPR057220">
    <property type="entry name" value="DUF7898"/>
</dbReference>
<keyword evidence="3" id="KW-1185">Reference proteome</keyword>
<accession>A0A3P7QFC0</accession>
<dbReference type="SUPFAM" id="SSF158702">
    <property type="entry name" value="Sec63 N-terminal domain-like"/>
    <property type="match status" value="1"/>
</dbReference>
<organism evidence="2 3">
    <name type="scientific">Cylicostephanus goldi</name>
    <name type="common">Nematode worm</name>
    <dbReference type="NCBI Taxonomy" id="71465"/>
    <lineage>
        <taxon>Eukaryota</taxon>
        <taxon>Metazoa</taxon>
        <taxon>Ecdysozoa</taxon>
        <taxon>Nematoda</taxon>
        <taxon>Chromadorea</taxon>
        <taxon>Rhabditida</taxon>
        <taxon>Rhabditina</taxon>
        <taxon>Rhabditomorpha</taxon>
        <taxon>Strongyloidea</taxon>
        <taxon>Strongylidae</taxon>
        <taxon>Cylicostephanus</taxon>
    </lineage>
</organism>
<dbReference type="EMBL" id="UYRV01117452">
    <property type="protein sequence ID" value="VDN30652.1"/>
    <property type="molecule type" value="Genomic_DNA"/>
</dbReference>
<proteinExistence type="predicted"/>
<evidence type="ECO:0000313" key="3">
    <source>
        <dbReference type="Proteomes" id="UP000271889"/>
    </source>
</evidence>
<reference evidence="2 3" key="1">
    <citation type="submission" date="2018-11" db="EMBL/GenBank/DDBJ databases">
        <authorList>
            <consortium name="Pathogen Informatics"/>
        </authorList>
    </citation>
    <scope>NUCLEOTIDE SEQUENCE [LARGE SCALE GENOMIC DNA]</scope>
</reference>
<dbReference type="Pfam" id="PF25453">
    <property type="entry name" value="DUF7898"/>
    <property type="match status" value="1"/>
</dbReference>
<dbReference type="AlphaFoldDB" id="A0A3P7QFC0"/>
<feature type="domain" description="DUF7898" evidence="1">
    <location>
        <begin position="15"/>
        <end position="70"/>
    </location>
</feature>
<name>A0A3P7QFC0_CYLGO</name>
<evidence type="ECO:0000259" key="1">
    <source>
        <dbReference type="Pfam" id="PF25453"/>
    </source>
</evidence>
<dbReference type="Gene3D" id="1.10.3380.20">
    <property type="match status" value="1"/>
</dbReference>
<gene>
    <name evidence="2" type="ORF">CGOC_LOCUS11606</name>
</gene>
<protein>
    <recommendedName>
        <fullName evidence="1">DUF7898 domain-containing protein</fullName>
    </recommendedName>
</protein>
<dbReference type="Gene3D" id="1.10.150.20">
    <property type="entry name" value="5' to 3' exonuclease, C-terminal subdomain"/>
    <property type="match status" value="1"/>
</dbReference>
<dbReference type="Proteomes" id="UP000271889">
    <property type="component" value="Unassembled WGS sequence"/>
</dbReference>
<sequence>MLPELVQRLSDCLVAELIPLMAIDGVKRDRARQLYAAGYKTVSKVAKANYQDLLRDIAHLSQFSTIKMISSAKVSTETNLPENI</sequence>